<dbReference type="GO" id="GO:0043164">
    <property type="term" value="P:Gram-negative-bacterium-type cell wall biogenesis"/>
    <property type="evidence" value="ECO:0007669"/>
    <property type="project" value="TreeGrafter"/>
</dbReference>
<feature type="domain" description="DUF218" evidence="2">
    <location>
        <begin position="67"/>
        <end position="230"/>
    </location>
</feature>
<dbReference type="CDD" id="cd06259">
    <property type="entry name" value="YdcF-like"/>
    <property type="match status" value="1"/>
</dbReference>
<feature type="transmembrane region" description="Helical" evidence="1">
    <location>
        <begin position="28"/>
        <end position="47"/>
    </location>
</feature>
<dbReference type="STRING" id="500610.SAMN02799615_02484"/>
<dbReference type="GO" id="GO:0000270">
    <property type="term" value="P:peptidoglycan metabolic process"/>
    <property type="evidence" value="ECO:0007669"/>
    <property type="project" value="TreeGrafter"/>
</dbReference>
<evidence type="ECO:0000259" key="2">
    <source>
        <dbReference type="Pfam" id="PF02698"/>
    </source>
</evidence>
<evidence type="ECO:0000313" key="4">
    <source>
        <dbReference type="Proteomes" id="UP000199477"/>
    </source>
</evidence>
<organism evidence="3 4">
    <name type="scientific">Dyella marensis</name>
    <dbReference type="NCBI Taxonomy" id="500610"/>
    <lineage>
        <taxon>Bacteria</taxon>
        <taxon>Pseudomonadati</taxon>
        <taxon>Pseudomonadota</taxon>
        <taxon>Gammaproteobacteria</taxon>
        <taxon>Lysobacterales</taxon>
        <taxon>Rhodanobacteraceae</taxon>
        <taxon>Dyella</taxon>
    </lineage>
</organism>
<dbReference type="PANTHER" id="PTHR30336:SF4">
    <property type="entry name" value="ENVELOPE BIOGENESIS FACTOR ELYC"/>
    <property type="match status" value="1"/>
</dbReference>
<dbReference type="GO" id="GO:0005886">
    <property type="term" value="C:plasma membrane"/>
    <property type="evidence" value="ECO:0007669"/>
    <property type="project" value="TreeGrafter"/>
</dbReference>
<dbReference type="RefSeq" id="WP_026633216.1">
    <property type="nucleotide sequence ID" value="NZ_FONH01000007.1"/>
</dbReference>
<keyword evidence="1" id="KW-0812">Transmembrane</keyword>
<evidence type="ECO:0000256" key="1">
    <source>
        <dbReference type="SAM" id="Phobius"/>
    </source>
</evidence>
<reference evidence="4" key="1">
    <citation type="submission" date="2016-10" db="EMBL/GenBank/DDBJ databases">
        <authorList>
            <person name="Varghese N."/>
            <person name="Submissions S."/>
        </authorList>
    </citation>
    <scope>NUCLEOTIDE SEQUENCE [LARGE SCALE GENOMIC DNA]</scope>
    <source>
        <strain evidence="4">UNC178MFTsu3.1</strain>
    </source>
</reference>
<dbReference type="Pfam" id="PF02698">
    <property type="entry name" value="DUF218"/>
    <property type="match status" value="1"/>
</dbReference>
<evidence type="ECO:0000313" key="3">
    <source>
        <dbReference type="EMBL" id="SFF10972.1"/>
    </source>
</evidence>
<name>A0A1I2G067_9GAMM</name>
<keyword evidence="1" id="KW-1133">Transmembrane helix</keyword>
<dbReference type="InterPro" id="IPR051599">
    <property type="entry name" value="Cell_Envelope_Assoc"/>
</dbReference>
<dbReference type="EMBL" id="FONH01000007">
    <property type="protein sequence ID" value="SFF10972.1"/>
    <property type="molecule type" value="Genomic_DNA"/>
</dbReference>
<gene>
    <name evidence="3" type="ORF">SAMN02799615_02484</name>
</gene>
<sequence>MSLIVLLLLGLLACLARRRRPRLARACGILALLLVFAIGCGPVPAWLMRGLQGDYASAPSLVWGAHDAIVLLGAGTARDPIHRTLEPSFFANGRILAAVEQYHSCHAAGGDCKVLASGGDALGNGEPEAVVYRDALVHAGVPAADVLVEERSLSTWHNAQYSKPILAAYGPQRTVLVTSGLHMRRSLLYFAHFGIEPAPVRADLVEPLWSVYPLSWNFTVADAALHEYVGIARYHVYNALGLNAPKAK</sequence>
<dbReference type="InterPro" id="IPR014729">
    <property type="entry name" value="Rossmann-like_a/b/a_fold"/>
</dbReference>
<dbReference type="Gene3D" id="3.40.50.620">
    <property type="entry name" value="HUPs"/>
    <property type="match status" value="1"/>
</dbReference>
<dbReference type="InterPro" id="IPR003848">
    <property type="entry name" value="DUF218"/>
</dbReference>
<keyword evidence="1" id="KW-0472">Membrane</keyword>
<dbReference type="PANTHER" id="PTHR30336">
    <property type="entry name" value="INNER MEMBRANE PROTEIN, PROBABLE PERMEASE"/>
    <property type="match status" value="1"/>
</dbReference>
<accession>A0A1I2G067</accession>
<dbReference type="Proteomes" id="UP000199477">
    <property type="component" value="Unassembled WGS sequence"/>
</dbReference>
<dbReference type="AlphaFoldDB" id="A0A1I2G067"/>
<keyword evidence="4" id="KW-1185">Reference proteome</keyword>
<proteinExistence type="predicted"/>
<protein>
    <submittedName>
        <fullName evidence="3">Uncharacterized SAM-binding protein YcdF, DUF218 family</fullName>
    </submittedName>
</protein>